<keyword evidence="3" id="KW-1185">Reference proteome</keyword>
<proteinExistence type="predicted"/>
<evidence type="ECO:0000313" key="2">
    <source>
        <dbReference type="EMBL" id="QKZ20132.1"/>
    </source>
</evidence>
<dbReference type="Proteomes" id="UP000509418">
    <property type="component" value="Chromosome"/>
</dbReference>
<reference evidence="2 3" key="1">
    <citation type="submission" date="2020-06" db="EMBL/GenBank/DDBJ databases">
        <title>Genome mining for natural products.</title>
        <authorList>
            <person name="Zhang B."/>
            <person name="Shi J."/>
            <person name="Ge H."/>
        </authorList>
    </citation>
    <scope>NUCLEOTIDE SEQUENCE [LARGE SCALE GENOMIC DNA]</scope>
    <source>
        <strain evidence="2 3">NA02069</strain>
    </source>
</reference>
<accession>A0A7H8TAY5</accession>
<feature type="region of interest" description="Disordered" evidence="1">
    <location>
        <begin position="1"/>
        <end position="32"/>
    </location>
</feature>
<dbReference type="AlphaFoldDB" id="A0A7H8TAY5"/>
<gene>
    <name evidence="2" type="ORF">HUT05_23905</name>
</gene>
<sequence length="71" mass="7623">MFRKLPSDLTPTEDSPGLRVKGSTRHTRSQGDYVCGGCGAEDHANGDNDVTALVQDYTDNHGPAHRRGGRA</sequence>
<dbReference type="EMBL" id="CP056041">
    <property type="protein sequence ID" value="QKZ20132.1"/>
    <property type="molecule type" value="Genomic_DNA"/>
</dbReference>
<organism evidence="2 3">
    <name type="scientific">Streptomyces chartreusis</name>
    <dbReference type="NCBI Taxonomy" id="1969"/>
    <lineage>
        <taxon>Bacteria</taxon>
        <taxon>Bacillati</taxon>
        <taxon>Actinomycetota</taxon>
        <taxon>Actinomycetes</taxon>
        <taxon>Kitasatosporales</taxon>
        <taxon>Streptomycetaceae</taxon>
        <taxon>Streptomyces</taxon>
    </lineage>
</organism>
<dbReference type="RefSeq" id="WP_176576264.1">
    <property type="nucleotide sequence ID" value="NZ_CBDRGH010000037.1"/>
</dbReference>
<name>A0A7H8TAY5_STRCX</name>
<evidence type="ECO:0000256" key="1">
    <source>
        <dbReference type="SAM" id="MobiDB-lite"/>
    </source>
</evidence>
<protein>
    <submittedName>
        <fullName evidence="2">Uncharacterized protein</fullName>
    </submittedName>
</protein>
<evidence type="ECO:0000313" key="3">
    <source>
        <dbReference type="Proteomes" id="UP000509418"/>
    </source>
</evidence>